<proteinExistence type="predicted"/>
<protein>
    <submittedName>
        <fullName evidence="2">Uncharacterized protein</fullName>
    </submittedName>
</protein>
<dbReference type="EMBL" id="LR999452">
    <property type="protein sequence ID" value="CAE5962959.1"/>
    <property type="molecule type" value="Genomic_DNA"/>
</dbReference>
<organism evidence="2 3">
    <name type="scientific">Arabidopsis arenosa</name>
    <name type="common">Sand rock-cress</name>
    <name type="synonym">Cardaminopsis arenosa</name>
    <dbReference type="NCBI Taxonomy" id="38785"/>
    <lineage>
        <taxon>Eukaryota</taxon>
        <taxon>Viridiplantae</taxon>
        <taxon>Streptophyta</taxon>
        <taxon>Embryophyta</taxon>
        <taxon>Tracheophyta</taxon>
        <taxon>Spermatophyta</taxon>
        <taxon>Magnoliopsida</taxon>
        <taxon>eudicotyledons</taxon>
        <taxon>Gunneridae</taxon>
        <taxon>Pentapetalae</taxon>
        <taxon>rosids</taxon>
        <taxon>malvids</taxon>
        <taxon>Brassicales</taxon>
        <taxon>Brassicaceae</taxon>
        <taxon>Camelineae</taxon>
        <taxon>Arabidopsis</taxon>
    </lineage>
</organism>
<sequence length="124" mass="14440">MVNTCRISFINSMILLLFINQSALASSVRIGLQKGQDLVHHRTLDEIERADKARLSFLFKTIEEAYDSKFDEDMPLPPWPYVRVKGVEVIGRSYARKGQVTESIIYPRVCRFFFCKSRPLIWLL</sequence>
<keyword evidence="1" id="KW-0732">Signal</keyword>
<evidence type="ECO:0000256" key="1">
    <source>
        <dbReference type="SAM" id="SignalP"/>
    </source>
</evidence>
<evidence type="ECO:0000313" key="2">
    <source>
        <dbReference type="EMBL" id="CAE5962959.1"/>
    </source>
</evidence>
<reference evidence="2" key="1">
    <citation type="submission" date="2021-01" db="EMBL/GenBank/DDBJ databases">
        <authorList>
            <person name="Bezrukov I."/>
        </authorList>
    </citation>
    <scope>NUCLEOTIDE SEQUENCE</scope>
</reference>
<feature type="chain" id="PRO_5035756422" evidence="1">
    <location>
        <begin position="26"/>
        <end position="124"/>
    </location>
</feature>
<dbReference type="Proteomes" id="UP000682877">
    <property type="component" value="Chromosome 2"/>
</dbReference>
<evidence type="ECO:0000313" key="3">
    <source>
        <dbReference type="Proteomes" id="UP000682877"/>
    </source>
</evidence>
<accession>A0A8S1ZQB2</accession>
<feature type="signal peptide" evidence="1">
    <location>
        <begin position="1"/>
        <end position="25"/>
    </location>
</feature>
<dbReference type="AlphaFoldDB" id="A0A8S1ZQB2"/>
<name>A0A8S1ZQB2_ARAAE</name>
<gene>
    <name evidence="2" type="ORF">AARE701A_LOCUS4571</name>
</gene>
<keyword evidence="3" id="KW-1185">Reference proteome</keyword>